<evidence type="ECO:0000256" key="1">
    <source>
        <dbReference type="ARBA" id="ARBA00006594"/>
    </source>
</evidence>
<name>A0A2M7QK92_9BACT</name>
<dbReference type="Proteomes" id="UP000229401">
    <property type="component" value="Unassembled WGS sequence"/>
</dbReference>
<evidence type="ECO:0000313" key="7">
    <source>
        <dbReference type="EMBL" id="PIY72366.1"/>
    </source>
</evidence>
<gene>
    <name evidence="7" type="ORF">COY87_01360</name>
</gene>
<dbReference type="InterPro" id="IPR002052">
    <property type="entry name" value="DNA_methylase_N6_adenine_CS"/>
</dbReference>
<evidence type="ECO:0000256" key="2">
    <source>
        <dbReference type="ARBA" id="ARBA00022603"/>
    </source>
</evidence>
<dbReference type="EMBL" id="PFLI01000050">
    <property type="protein sequence ID" value="PIY72366.1"/>
    <property type="molecule type" value="Genomic_DNA"/>
</dbReference>
<accession>A0A2M7QK92</accession>
<reference evidence="8" key="1">
    <citation type="submission" date="2017-09" db="EMBL/GenBank/DDBJ databases">
        <title>Depth-based differentiation of microbial function through sediment-hosted aquifers and enrichment of novel symbionts in the deep terrestrial subsurface.</title>
        <authorList>
            <person name="Probst A.J."/>
            <person name="Ladd B."/>
            <person name="Jarett J.K."/>
            <person name="Geller-Mcgrath D.E."/>
            <person name="Sieber C.M.K."/>
            <person name="Emerson J.B."/>
            <person name="Anantharaman K."/>
            <person name="Thomas B.C."/>
            <person name="Malmstrom R."/>
            <person name="Stieglmeier M."/>
            <person name="Klingl A."/>
            <person name="Woyke T."/>
            <person name="Ryan C.M."/>
            <person name="Banfield J.F."/>
        </authorList>
    </citation>
    <scope>NUCLEOTIDE SEQUENCE [LARGE SCALE GENOMIC DNA]</scope>
</reference>
<dbReference type="InterPro" id="IPR002295">
    <property type="entry name" value="N4/N6-MTase_EcoPI_Mod-like"/>
</dbReference>
<dbReference type="GO" id="GO:0008170">
    <property type="term" value="F:N-methyltransferase activity"/>
    <property type="evidence" value="ECO:0007669"/>
    <property type="project" value="InterPro"/>
</dbReference>
<feature type="non-terminal residue" evidence="7">
    <location>
        <position position="462"/>
    </location>
</feature>
<dbReference type="Pfam" id="PF12564">
    <property type="entry name" value="TypeIII_RM_meth"/>
    <property type="match status" value="1"/>
</dbReference>
<evidence type="ECO:0000259" key="6">
    <source>
        <dbReference type="Pfam" id="PF12564"/>
    </source>
</evidence>
<dbReference type="Gene3D" id="3.40.50.150">
    <property type="entry name" value="Vaccinia Virus protein VP39"/>
    <property type="match status" value="1"/>
</dbReference>
<keyword evidence="3" id="KW-0808">Transferase</keyword>
<keyword evidence="4" id="KW-0949">S-adenosyl-L-methionine</keyword>
<dbReference type="Pfam" id="PF01555">
    <property type="entry name" value="N6_N4_Mtase"/>
    <property type="match status" value="1"/>
</dbReference>
<dbReference type="InterPro" id="IPR002941">
    <property type="entry name" value="DNA_methylase_N4/N6"/>
</dbReference>
<comment type="similarity">
    <text evidence="1">Belongs to the N(4)/N(6)-methyltransferase family.</text>
</comment>
<evidence type="ECO:0000256" key="4">
    <source>
        <dbReference type="ARBA" id="ARBA00022691"/>
    </source>
</evidence>
<feature type="domain" description="DNA methylase N-4/N-6" evidence="5">
    <location>
        <begin position="202"/>
        <end position="328"/>
    </location>
</feature>
<dbReference type="GO" id="GO:0003677">
    <property type="term" value="F:DNA binding"/>
    <property type="evidence" value="ECO:0007669"/>
    <property type="project" value="InterPro"/>
</dbReference>
<dbReference type="PRINTS" id="PR00506">
    <property type="entry name" value="D21N6MTFRASE"/>
</dbReference>
<keyword evidence="2 7" id="KW-0489">Methyltransferase</keyword>
<evidence type="ECO:0000313" key="8">
    <source>
        <dbReference type="Proteomes" id="UP000229401"/>
    </source>
</evidence>
<protein>
    <submittedName>
        <fullName evidence="7">DNA methylase</fullName>
    </submittedName>
</protein>
<dbReference type="GO" id="GO:0032259">
    <property type="term" value="P:methylation"/>
    <property type="evidence" value="ECO:0007669"/>
    <property type="project" value="UniProtKB-KW"/>
</dbReference>
<organism evidence="7 8">
    <name type="scientific">Candidatus Roizmanbacteria bacterium CG_4_10_14_0_8_um_filter_33_9</name>
    <dbReference type="NCBI Taxonomy" id="1974826"/>
    <lineage>
        <taxon>Bacteria</taxon>
        <taxon>Candidatus Roizmaniibacteriota</taxon>
    </lineage>
</organism>
<dbReference type="InterPro" id="IPR022221">
    <property type="entry name" value="TypeIII_RM_meth"/>
</dbReference>
<dbReference type="PROSITE" id="PS00092">
    <property type="entry name" value="N6_MTASE"/>
    <property type="match status" value="1"/>
</dbReference>
<proteinExistence type="inferred from homology"/>
<dbReference type="InterPro" id="IPR029063">
    <property type="entry name" value="SAM-dependent_MTases_sf"/>
</dbReference>
<dbReference type="AlphaFoldDB" id="A0A2M7QK92"/>
<dbReference type="SUPFAM" id="SSF53335">
    <property type="entry name" value="S-adenosyl-L-methionine-dependent methyltransferases"/>
    <property type="match status" value="1"/>
</dbReference>
<evidence type="ECO:0000256" key="3">
    <source>
        <dbReference type="ARBA" id="ARBA00022679"/>
    </source>
</evidence>
<evidence type="ECO:0000259" key="5">
    <source>
        <dbReference type="Pfam" id="PF01555"/>
    </source>
</evidence>
<comment type="caution">
    <text evidence="7">The sequence shown here is derived from an EMBL/GenBank/DDBJ whole genome shotgun (WGS) entry which is preliminary data.</text>
</comment>
<feature type="domain" description="Type III restriction/modification enzyme methylation subunit" evidence="6">
    <location>
        <begin position="40"/>
        <end position="94"/>
    </location>
</feature>
<sequence length="462" mass="54733">MNNTFKNNLYTLFKKDARLWNEKTKEFNQTLLKDLTDKLDEKLIELLLDNKETKEKFFIMIKNVYVLKQSDLKFFIDENKLDNSYTQYQNKIGLRVGNKLLTERNEVVLDWPFKDCVLEGGMTKEDQKRNEIFFNEVLAKDEIDRLFDPKALVNWKRYTAKGEERVKELKLDNDGTIRENLIIKGNNLLALHSLKEQFAGKIKLIYIDPPYNTGNDSFGYNDHFNHSTWLTFMKDRLSIANRLLRDDGCIFISIDNNELSYLQILLDDIFGRENKQNIITVKRSSVSGAKVINEGLVNVSEFLIVYSKNRFKWKPNKIFRKKDRDERYNNFILNIDEDYEKWKFSPVLEVFAKSLNIAKKDLKKSLKEKYQETLDNFYLKNSKKIIRFASLDDRSVSDAVVEIKYKSKADDSKVYHLKREHKLDYYIYKGEAILFLENRLSVIDGEKVFSELLHDIWNDVLP</sequence>